<evidence type="ECO:0000256" key="2">
    <source>
        <dbReference type="ARBA" id="ARBA00022692"/>
    </source>
</evidence>
<dbReference type="Pfam" id="PF04932">
    <property type="entry name" value="Wzy_C"/>
    <property type="match status" value="1"/>
</dbReference>
<keyword evidence="4 6" id="KW-0472">Membrane</keyword>
<feature type="domain" description="O-antigen ligase-related" evidence="7">
    <location>
        <begin position="231"/>
        <end position="378"/>
    </location>
</feature>
<evidence type="ECO:0000259" key="7">
    <source>
        <dbReference type="Pfam" id="PF04932"/>
    </source>
</evidence>
<keyword evidence="8" id="KW-0436">Ligase</keyword>
<feature type="compositionally biased region" description="Polar residues" evidence="5">
    <location>
        <begin position="1"/>
        <end position="14"/>
    </location>
</feature>
<evidence type="ECO:0000256" key="3">
    <source>
        <dbReference type="ARBA" id="ARBA00022989"/>
    </source>
</evidence>
<protein>
    <submittedName>
        <fullName evidence="8">O-Antigen ligase</fullName>
    </submittedName>
</protein>
<feature type="transmembrane region" description="Helical" evidence="6">
    <location>
        <begin position="68"/>
        <end position="89"/>
    </location>
</feature>
<feature type="transmembrane region" description="Helical" evidence="6">
    <location>
        <begin position="245"/>
        <end position="261"/>
    </location>
</feature>
<dbReference type="EMBL" id="SJPI01000001">
    <property type="protein sequence ID" value="TWT54102.1"/>
    <property type="molecule type" value="Genomic_DNA"/>
</dbReference>
<evidence type="ECO:0000256" key="4">
    <source>
        <dbReference type="ARBA" id="ARBA00023136"/>
    </source>
</evidence>
<dbReference type="PANTHER" id="PTHR37422">
    <property type="entry name" value="TEICHURONIC ACID BIOSYNTHESIS PROTEIN TUAE"/>
    <property type="match status" value="1"/>
</dbReference>
<dbReference type="Proteomes" id="UP000316598">
    <property type="component" value="Unassembled WGS sequence"/>
</dbReference>
<evidence type="ECO:0000313" key="8">
    <source>
        <dbReference type="EMBL" id="TWT54102.1"/>
    </source>
</evidence>
<evidence type="ECO:0000256" key="6">
    <source>
        <dbReference type="SAM" id="Phobius"/>
    </source>
</evidence>
<feature type="transmembrane region" description="Helical" evidence="6">
    <location>
        <begin position="154"/>
        <end position="175"/>
    </location>
</feature>
<feature type="transmembrane region" description="Helical" evidence="6">
    <location>
        <begin position="268"/>
        <end position="284"/>
    </location>
</feature>
<keyword evidence="2 6" id="KW-0812">Transmembrane</keyword>
<keyword evidence="9" id="KW-1185">Reference proteome</keyword>
<feature type="transmembrane region" description="Helical" evidence="6">
    <location>
        <begin position="361"/>
        <end position="382"/>
    </location>
</feature>
<dbReference type="GO" id="GO:0016020">
    <property type="term" value="C:membrane"/>
    <property type="evidence" value="ECO:0007669"/>
    <property type="project" value="UniProtKB-SubCell"/>
</dbReference>
<evidence type="ECO:0000313" key="9">
    <source>
        <dbReference type="Proteomes" id="UP000316598"/>
    </source>
</evidence>
<gene>
    <name evidence="8" type="ORF">Pla22_17370</name>
</gene>
<feature type="transmembrane region" description="Helical" evidence="6">
    <location>
        <begin position="126"/>
        <end position="147"/>
    </location>
</feature>
<feature type="region of interest" description="Disordered" evidence="5">
    <location>
        <begin position="448"/>
        <end position="472"/>
    </location>
</feature>
<comment type="subcellular location">
    <subcellularLocation>
        <location evidence="1">Membrane</location>
        <topology evidence="1">Multi-pass membrane protein</topology>
    </subcellularLocation>
</comment>
<dbReference type="InterPro" id="IPR051533">
    <property type="entry name" value="WaaL-like"/>
</dbReference>
<feature type="transmembrane region" description="Helical" evidence="6">
    <location>
        <begin position="101"/>
        <end position="120"/>
    </location>
</feature>
<feature type="transmembrane region" description="Helical" evidence="6">
    <location>
        <begin position="402"/>
        <end position="425"/>
    </location>
</feature>
<dbReference type="GO" id="GO:0016874">
    <property type="term" value="F:ligase activity"/>
    <property type="evidence" value="ECO:0007669"/>
    <property type="project" value="UniProtKB-KW"/>
</dbReference>
<name>A0A5C5WW67_9BACT</name>
<comment type="caution">
    <text evidence="8">The sequence shown here is derived from an EMBL/GenBank/DDBJ whole genome shotgun (WGS) entry which is preliminary data.</text>
</comment>
<dbReference type="AlphaFoldDB" id="A0A5C5WW67"/>
<evidence type="ECO:0000256" key="1">
    <source>
        <dbReference type="ARBA" id="ARBA00004141"/>
    </source>
</evidence>
<keyword evidence="3 6" id="KW-1133">Transmembrane helix</keyword>
<accession>A0A5C5WW67</accession>
<dbReference type="PANTHER" id="PTHR37422:SF13">
    <property type="entry name" value="LIPOPOLYSACCHARIDE BIOSYNTHESIS PROTEIN PA4999-RELATED"/>
    <property type="match status" value="1"/>
</dbReference>
<feature type="region of interest" description="Disordered" evidence="5">
    <location>
        <begin position="1"/>
        <end position="25"/>
    </location>
</feature>
<sequence length="472" mass="50423">MNTVTSHTAVSPSSKTDDPGTTAPTHVESARGAVALHRYVMASIWLLPIMAFTTPTDSIGKSWETLDSVKLVILAFGCFGGAFVLYRNVGHPQFRRVIDPLIPMFLYFAWTVLSVTWSPLKSVSLAQSGSLAALLIFATSIAIICTSRTQASKVLLHVNLALLASSLVVLIAYVIDPTLSGMDRVRIHTGGEALIHPTAAGATASLGLLLPVLCHVIGRFTWAKYLFIPSVLIQGAIVILSNSRTATGMAAITIGFVLFWYSTNRQRAVALCLGGAVCLASLIVDPGFSVISKTAGASAQYVARGQSGGELMGFSGRAEMWGAIWSEYQKALLIGHGYFVTSEKGEILVWNEKHNHDAHNLLLQVLSTTGAIGLLIFLLGIVQPALAMTLLRKGDDFQRRLFVMLAVAAIWYLGWAQLAVSVMGAIRPESLVFFALLGVGVGQSTQMAMPGKKLNRPGREPEKVMAGGSLSA</sequence>
<proteinExistence type="predicted"/>
<feature type="transmembrane region" description="Helical" evidence="6">
    <location>
        <begin position="221"/>
        <end position="239"/>
    </location>
</feature>
<feature type="transmembrane region" description="Helical" evidence="6">
    <location>
        <begin position="39"/>
        <end position="56"/>
    </location>
</feature>
<evidence type="ECO:0000256" key="5">
    <source>
        <dbReference type="SAM" id="MobiDB-lite"/>
    </source>
</evidence>
<dbReference type="InterPro" id="IPR007016">
    <property type="entry name" value="O-antigen_ligase-rel_domated"/>
</dbReference>
<feature type="transmembrane region" description="Helical" evidence="6">
    <location>
        <begin position="195"/>
        <end position="214"/>
    </location>
</feature>
<organism evidence="8 9">
    <name type="scientific">Rubripirellula amarantea</name>
    <dbReference type="NCBI Taxonomy" id="2527999"/>
    <lineage>
        <taxon>Bacteria</taxon>
        <taxon>Pseudomonadati</taxon>
        <taxon>Planctomycetota</taxon>
        <taxon>Planctomycetia</taxon>
        <taxon>Pirellulales</taxon>
        <taxon>Pirellulaceae</taxon>
        <taxon>Rubripirellula</taxon>
    </lineage>
</organism>
<reference evidence="8 9" key="1">
    <citation type="submission" date="2019-02" db="EMBL/GenBank/DDBJ databases">
        <title>Deep-cultivation of Planctomycetes and their phenomic and genomic characterization uncovers novel biology.</title>
        <authorList>
            <person name="Wiegand S."/>
            <person name="Jogler M."/>
            <person name="Boedeker C."/>
            <person name="Pinto D."/>
            <person name="Vollmers J."/>
            <person name="Rivas-Marin E."/>
            <person name="Kohn T."/>
            <person name="Peeters S.H."/>
            <person name="Heuer A."/>
            <person name="Rast P."/>
            <person name="Oberbeckmann S."/>
            <person name="Bunk B."/>
            <person name="Jeske O."/>
            <person name="Meyerdierks A."/>
            <person name="Storesund J.E."/>
            <person name="Kallscheuer N."/>
            <person name="Luecker S."/>
            <person name="Lage O.M."/>
            <person name="Pohl T."/>
            <person name="Merkel B.J."/>
            <person name="Hornburger P."/>
            <person name="Mueller R.-W."/>
            <person name="Bruemmer F."/>
            <person name="Labrenz M."/>
            <person name="Spormann A.M."/>
            <person name="Op Den Camp H."/>
            <person name="Overmann J."/>
            <person name="Amann R."/>
            <person name="Jetten M.S.M."/>
            <person name="Mascher T."/>
            <person name="Medema M.H."/>
            <person name="Devos D.P."/>
            <person name="Kaster A.-K."/>
            <person name="Ovreas L."/>
            <person name="Rohde M."/>
            <person name="Galperin M.Y."/>
            <person name="Jogler C."/>
        </authorList>
    </citation>
    <scope>NUCLEOTIDE SEQUENCE [LARGE SCALE GENOMIC DNA]</scope>
    <source>
        <strain evidence="8 9">Pla22</strain>
    </source>
</reference>